<keyword evidence="3" id="KW-1185">Reference proteome</keyword>
<dbReference type="Proteomes" id="UP001583193">
    <property type="component" value="Unassembled WGS sequence"/>
</dbReference>
<accession>A0ABR3X0T2</accession>
<dbReference type="PANTHER" id="PTHR38887">
    <property type="entry name" value="CHROMOSOME 21, WHOLE GENOME SHOTGUN SEQUENCE"/>
    <property type="match status" value="1"/>
</dbReference>
<feature type="region of interest" description="Disordered" evidence="1">
    <location>
        <begin position="1"/>
        <end position="32"/>
    </location>
</feature>
<evidence type="ECO:0000256" key="1">
    <source>
        <dbReference type="SAM" id="MobiDB-lite"/>
    </source>
</evidence>
<dbReference type="PANTHER" id="PTHR38887:SF1">
    <property type="entry name" value="RAS MODIFICATION PROTEIN ERF4"/>
    <property type="match status" value="1"/>
</dbReference>
<protein>
    <submittedName>
        <fullName evidence="2">Uncharacterized protein</fullName>
    </submittedName>
</protein>
<name>A0ABR3X0T2_9EURO</name>
<proteinExistence type="predicted"/>
<organism evidence="2 3">
    <name type="scientific">Paecilomyces lecythidis</name>
    <dbReference type="NCBI Taxonomy" id="3004212"/>
    <lineage>
        <taxon>Eukaryota</taxon>
        <taxon>Fungi</taxon>
        <taxon>Dikarya</taxon>
        <taxon>Ascomycota</taxon>
        <taxon>Pezizomycotina</taxon>
        <taxon>Eurotiomycetes</taxon>
        <taxon>Eurotiomycetidae</taxon>
        <taxon>Eurotiales</taxon>
        <taxon>Thermoascaceae</taxon>
        <taxon>Paecilomyces</taxon>
    </lineage>
</organism>
<evidence type="ECO:0000313" key="2">
    <source>
        <dbReference type="EMBL" id="KAL1869544.1"/>
    </source>
</evidence>
<gene>
    <name evidence="2" type="ORF">Plec18167_007842</name>
</gene>
<dbReference type="InterPro" id="IPR053221">
    <property type="entry name" value="Burnettramic_acid_biosynth"/>
</dbReference>
<sequence length="421" mass="47036">MASSKPEESLDPIMSSASDETESPPIDTVTEEEADSAISSFIESNSRIQVAPSYSGLALPIVIPQRRPGNKQRGFMRAYAPVLSDFGISREHFQDFLNALNKAVQVSKWIAAIQLAAFGASFVPNQISMGVTAAVQIVSAVAAKAQIRWKVNAFLDQANRELFCPRGLYCLIVTYNPVPLKDQEDFIDKNIAKSEASPSNWPRKVTKNLRDPFSATTQGGQNLPLEVAPLVFPEDEEDENSSSKMKTKTWNKLNDYFDKRARARYASPEPTFKNRFLDPNHPATNGGLLGLVSGGHLTRDPKKMMEDTKKMLQQQQSLMIEQQQAQLELLHKQFQAMGYSDQQARETISIYEQQFQAQREQLQTQMEATDFMPRKIVRNVLYLMIVNLPNKEELEAAETVMAVEENQSGGQGGSVTIVNVQ</sequence>
<comment type="caution">
    <text evidence="2">The sequence shown here is derived from an EMBL/GenBank/DDBJ whole genome shotgun (WGS) entry which is preliminary data.</text>
</comment>
<reference evidence="2 3" key="1">
    <citation type="journal article" date="2024" name="IMA Fungus">
        <title>IMA Genome - F19 : A genome assembly and annotation guide to empower mycologists, including annotated draft genome sequences of Ceratocystis pirilliformis, Diaporthe australafricana, Fusarium ophioides, Paecilomyces lecythidis, and Sporothrix stenoceras.</title>
        <authorList>
            <person name="Aylward J."/>
            <person name="Wilson A.M."/>
            <person name="Visagie C.M."/>
            <person name="Spraker J."/>
            <person name="Barnes I."/>
            <person name="Buitendag C."/>
            <person name="Ceriani C."/>
            <person name="Del Mar Angel L."/>
            <person name="du Plessis D."/>
            <person name="Fuchs T."/>
            <person name="Gasser K."/>
            <person name="Kramer D."/>
            <person name="Li W."/>
            <person name="Munsamy K."/>
            <person name="Piso A."/>
            <person name="Price J.L."/>
            <person name="Sonnekus B."/>
            <person name="Thomas C."/>
            <person name="van der Nest A."/>
            <person name="van Dijk A."/>
            <person name="van Heerden A."/>
            <person name="van Vuuren N."/>
            <person name="Yilmaz N."/>
            <person name="Duong T.A."/>
            <person name="van der Merwe N.A."/>
            <person name="Wingfield M.J."/>
            <person name="Wingfield B.D."/>
        </authorList>
    </citation>
    <scope>NUCLEOTIDE SEQUENCE [LARGE SCALE GENOMIC DNA]</scope>
    <source>
        <strain evidence="2 3">CMW 18167</strain>
    </source>
</reference>
<dbReference type="EMBL" id="JAVDPF010000034">
    <property type="protein sequence ID" value="KAL1869544.1"/>
    <property type="molecule type" value="Genomic_DNA"/>
</dbReference>
<evidence type="ECO:0000313" key="3">
    <source>
        <dbReference type="Proteomes" id="UP001583193"/>
    </source>
</evidence>